<comment type="caution">
    <text evidence="2">The sequence shown here is derived from an EMBL/GenBank/DDBJ whole genome shotgun (WGS) entry which is preliminary data.</text>
</comment>
<organism evidence="2 3">
    <name type="scientific">Prorocentrum cordatum</name>
    <dbReference type="NCBI Taxonomy" id="2364126"/>
    <lineage>
        <taxon>Eukaryota</taxon>
        <taxon>Sar</taxon>
        <taxon>Alveolata</taxon>
        <taxon>Dinophyceae</taxon>
        <taxon>Prorocentrales</taxon>
        <taxon>Prorocentraceae</taxon>
        <taxon>Prorocentrum</taxon>
    </lineage>
</organism>
<proteinExistence type="predicted"/>
<feature type="transmembrane region" description="Helical" evidence="1">
    <location>
        <begin position="86"/>
        <end position="105"/>
    </location>
</feature>
<sequence length="132" mass="14422">MELCKSSHSSMSCSSRLRVLWCAATCERQPSWSPTEKVQQTLSGACPFRAVQDRVFHRVSQYVGISEAALSSSVSPDADMRPSRDHALMIAALGMSFFFCCTARVGTSAVRRTKAGSFLVPLLTTVCCELVH</sequence>
<dbReference type="Proteomes" id="UP001189429">
    <property type="component" value="Unassembled WGS sequence"/>
</dbReference>
<keyword evidence="1" id="KW-0812">Transmembrane</keyword>
<gene>
    <name evidence="2" type="ORF">PCOR1329_LOCUS50800</name>
</gene>
<evidence type="ECO:0000313" key="2">
    <source>
        <dbReference type="EMBL" id="CAK0862363.1"/>
    </source>
</evidence>
<accession>A0ABN9UQU2</accession>
<protein>
    <submittedName>
        <fullName evidence="2">Uncharacterized protein</fullName>
    </submittedName>
</protein>
<name>A0ABN9UQU2_9DINO</name>
<dbReference type="EMBL" id="CAUYUJ010016154">
    <property type="protein sequence ID" value="CAK0862363.1"/>
    <property type="molecule type" value="Genomic_DNA"/>
</dbReference>
<evidence type="ECO:0000313" key="3">
    <source>
        <dbReference type="Proteomes" id="UP001189429"/>
    </source>
</evidence>
<evidence type="ECO:0000256" key="1">
    <source>
        <dbReference type="SAM" id="Phobius"/>
    </source>
</evidence>
<keyword evidence="1" id="KW-0472">Membrane</keyword>
<reference evidence="2" key="1">
    <citation type="submission" date="2023-10" db="EMBL/GenBank/DDBJ databases">
        <authorList>
            <person name="Chen Y."/>
            <person name="Shah S."/>
            <person name="Dougan E. K."/>
            <person name="Thang M."/>
            <person name="Chan C."/>
        </authorList>
    </citation>
    <scope>NUCLEOTIDE SEQUENCE [LARGE SCALE GENOMIC DNA]</scope>
</reference>
<keyword evidence="1" id="KW-1133">Transmembrane helix</keyword>
<keyword evidence="3" id="KW-1185">Reference proteome</keyword>